<dbReference type="WBParaSite" id="PgR029_g121_t03">
    <property type="protein sequence ID" value="PgR029_g121_t03"/>
    <property type="gene ID" value="PgR029_g121"/>
</dbReference>
<evidence type="ECO:0000313" key="1">
    <source>
        <dbReference type="Proteomes" id="UP000887569"/>
    </source>
</evidence>
<organism evidence="1 2">
    <name type="scientific">Parascaris univalens</name>
    <name type="common">Nematode worm</name>
    <dbReference type="NCBI Taxonomy" id="6257"/>
    <lineage>
        <taxon>Eukaryota</taxon>
        <taxon>Metazoa</taxon>
        <taxon>Ecdysozoa</taxon>
        <taxon>Nematoda</taxon>
        <taxon>Chromadorea</taxon>
        <taxon>Rhabditida</taxon>
        <taxon>Spirurina</taxon>
        <taxon>Ascaridomorpha</taxon>
        <taxon>Ascaridoidea</taxon>
        <taxon>Ascarididae</taxon>
        <taxon>Parascaris</taxon>
    </lineage>
</organism>
<evidence type="ECO:0000313" key="2">
    <source>
        <dbReference type="WBParaSite" id="PgR029_g121_t03"/>
    </source>
</evidence>
<dbReference type="Proteomes" id="UP000887569">
    <property type="component" value="Unplaced"/>
</dbReference>
<accession>A0A915BA70</accession>
<protein>
    <submittedName>
        <fullName evidence="2">Uncharacterized protein</fullName>
    </submittedName>
</protein>
<name>A0A915BA70_PARUN</name>
<proteinExistence type="predicted"/>
<reference evidence="2" key="1">
    <citation type="submission" date="2022-11" db="UniProtKB">
        <authorList>
            <consortium name="WormBaseParasite"/>
        </authorList>
    </citation>
    <scope>IDENTIFICATION</scope>
</reference>
<sequence>KQDCGNWARNLNLAHICKVFLLNILAYNHCDEMITFILNIHCLVALDACMVGFLKLCLFQGNTGESEAFS</sequence>
<dbReference type="AlphaFoldDB" id="A0A915BA70"/>
<keyword evidence="1" id="KW-1185">Reference proteome</keyword>